<dbReference type="WBParaSite" id="ACRNAN_scaffold1480.g14442.t1">
    <property type="protein sequence ID" value="ACRNAN_scaffold1480.g14442.t1"/>
    <property type="gene ID" value="ACRNAN_scaffold1480.g14442"/>
</dbReference>
<dbReference type="InterPro" id="IPR002921">
    <property type="entry name" value="Fungal_lipase-type"/>
</dbReference>
<dbReference type="Gene3D" id="3.40.50.1820">
    <property type="entry name" value="alpha/beta hydrolase"/>
    <property type="match status" value="1"/>
</dbReference>
<evidence type="ECO:0000313" key="3">
    <source>
        <dbReference type="WBParaSite" id="ACRNAN_scaffold1480.g14442.t1"/>
    </source>
</evidence>
<dbReference type="SUPFAM" id="SSF53474">
    <property type="entry name" value="alpha/beta-Hydrolases"/>
    <property type="match status" value="1"/>
</dbReference>
<dbReference type="AlphaFoldDB" id="A0A914CX70"/>
<reference evidence="3" key="1">
    <citation type="submission" date="2022-11" db="UniProtKB">
        <authorList>
            <consortium name="WormBaseParasite"/>
        </authorList>
    </citation>
    <scope>IDENTIFICATION</scope>
</reference>
<proteinExistence type="predicted"/>
<sequence>MFEHVAETAYDENFTREKITPIIAAVYAHTSEELMACLGNYFDDTLTLYKQYTVPCLGLFNDTCYAYIAIAQSEKLIFLSFRGSSVTEYLFENVNHITFAKKPWPLGGSILTYWYDSFFALWGSGLSDDLKSLLPTYQEQGFKLWVTGHSLGGVLAALNAQYIIAEGLYPETLVKYISFGECRIGDQIFAKQFDEMVPYKYRVINHRDPMTHQPYRLPTESGNTSFWHHHYEVWYPVQMCPGFNYTICHRAEDPNCSDSASANIDPTARDHFYYFGVSLTQWYTSGCNASEICQGYGYLQYLKDLAIYAVDP</sequence>
<keyword evidence="2" id="KW-1185">Reference proteome</keyword>
<dbReference type="InterPro" id="IPR029058">
    <property type="entry name" value="AB_hydrolase_fold"/>
</dbReference>
<evidence type="ECO:0000313" key="2">
    <source>
        <dbReference type="Proteomes" id="UP000887540"/>
    </source>
</evidence>
<dbReference type="Pfam" id="PF01764">
    <property type="entry name" value="Lipase_3"/>
    <property type="match status" value="1"/>
</dbReference>
<dbReference type="PANTHER" id="PTHR45908">
    <property type="entry name" value="PROTEIN CBG11750-RELATED"/>
    <property type="match status" value="1"/>
</dbReference>
<evidence type="ECO:0000259" key="1">
    <source>
        <dbReference type="Pfam" id="PF01764"/>
    </source>
</evidence>
<feature type="domain" description="Fungal lipase-type" evidence="1">
    <location>
        <begin position="78"/>
        <end position="215"/>
    </location>
</feature>
<dbReference type="CDD" id="cd00519">
    <property type="entry name" value="Lipase_3"/>
    <property type="match status" value="1"/>
</dbReference>
<dbReference type="GO" id="GO:0006629">
    <property type="term" value="P:lipid metabolic process"/>
    <property type="evidence" value="ECO:0007669"/>
    <property type="project" value="InterPro"/>
</dbReference>
<protein>
    <submittedName>
        <fullName evidence="3">Fungal lipase-like domain-containing protein</fullName>
    </submittedName>
</protein>
<accession>A0A914CX70</accession>
<name>A0A914CX70_9BILA</name>
<organism evidence="2 3">
    <name type="scientific">Acrobeloides nanus</name>
    <dbReference type="NCBI Taxonomy" id="290746"/>
    <lineage>
        <taxon>Eukaryota</taxon>
        <taxon>Metazoa</taxon>
        <taxon>Ecdysozoa</taxon>
        <taxon>Nematoda</taxon>
        <taxon>Chromadorea</taxon>
        <taxon>Rhabditida</taxon>
        <taxon>Tylenchina</taxon>
        <taxon>Cephalobomorpha</taxon>
        <taxon>Cephaloboidea</taxon>
        <taxon>Cephalobidae</taxon>
        <taxon>Acrobeloides</taxon>
    </lineage>
</organism>
<dbReference type="Proteomes" id="UP000887540">
    <property type="component" value="Unplaced"/>
</dbReference>